<name>A0ABD2PSY4_9PLAT</name>
<protein>
    <submittedName>
        <fullName evidence="1">Uncharacterized protein</fullName>
    </submittedName>
</protein>
<proteinExistence type="predicted"/>
<keyword evidence="2" id="KW-1185">Reference proteome</keyword>
<accession>A0ABD2PSY4</accession>
<organism evidence="1 2">
    <name type="scientific">Cichlidogyrus casuarinus</name>
    <dbReference type="NCBI Taxonomy" id="1844966"/>
    <lineage>
        <taxon>Eukaryota</taxon>
        <taxon>Metazoa</taxon>
        <taxon>Spiralia</taxon>
        <taxon>Lophotrochozoa</taxon>
        <taxon>Platyhelminthes</taxon>
        <taxon>Monogenea</taxon>
        <taxon>Monopisthocotylea</taxon>
        <taxon>Dactylogyridea</taxon>
        <taxon>Ancyrocephalidae</taxon>
        <taxon>Cichlidogyrus</taxon>
    </lineage>
</organism>
<comment type="caution">
    <text evidence="1">The sequence shown here is derived from an EMBL/GenBank/DDBJ whole genome shotgun (WGS) entry which is preliminary data.</text>
</comment>
<evidence type="ECO:0000313" key="2">
    <source>
        <dbReference type="Proteomes" id="UP001626550"/>
    </source>
</evidence>
<evidence type="ECO:0000313" key="1">
    <source>
        <dbReference type="EMBL" id="KAL3310012.1"/>
    </source>
</evidence>
<dbReference type="Proteomes" id="UP001626550">
    <property type="component" value="Unassembled WGS sequence"/>
</dbReference>
<gene>
    <name evidence="1" type="ORF">Ciccas_011429</name>
</gene>
<sequence length="197" mass="22345">MDFQRYRVWLYAVSQRGQERIGTTSIEVKAYVYYQDVMDNLAEAIAKYLHSSTDDRKDLSHILEKLSLPWSKVVQKLALILSDDMNVFAGREGRKIANELSRPRDACKGKQVPTAKCQEVTLKNGSQDGYIFTWPGGVEQNPGVNVQLRFYYETFKGGWYASKVYSVGSEDMDTETGTEPGTTKSKNSKALFFQGRL</sequence>
<reference evidence="1 2" key="1">
    <citation type="submission" date="2024-11" db="EMBL/GenBank/DDBJ databases">
        <title>Adaptive evolution of stress response genes in parasites aligns with host niche diversity.</title>
        <authorList>
            <person name="Hahn C."/>
            <person name="Resl P."/>
        </authorList>
    </citation>
    <scope>NUCLEOTIDE SEQUENCE [LARGE SCALE GENOMIC DNA]</scope>
    <source>
        <strain evidence="1">EGGRZ-B1_66</strain>
        <tissue evidence="1">Body</tissue>
    </source>
</reference>
<dbReference type="AlphaFoldDB" id="A0ABD2PSY4"/>
<dbReference type="EMBL" id="JBJKFK010003332">
    <property type="protein sequence ID" value="KAL3310012.1"/>
    <property type="molecule type" value="Genomic_DNA"/>
</dbReference>